<dbReference type="EMBL" id="CP127173">
    <property type="protein sequence ID" value="WIV55808.1"/>
    <property type="molecule type" value="Genomic_DNA"/>
</dbReference>
<accession>A0ABY8XJN8</accession>
<evidence type="ECO:0000313" key="2">
    <source>
        <dbReference type="EMBL" id="WIV55808.1"/>
    </source>
</evidence>
<evidence type="ECO:0000259" key="1">
    <source>
        <dbReference type="PROSITE" id="PS51819"/>
    </source>
</evidence>
<reference evidence="2 3" key="1">
    <citation type="submission" date="2023-06" db="EMBL/GenBank/DDBJ databases">
        <authorList>
            <person name="Oyuntsetseg B."/>
            <person name="Kim S.B."/>
        </authorList>
    </citation>
    <scope>NUCLEOTIDE SEQUENCE [LARGE SCALE GENOMIC DNA]</scope>
    <source>
        <strain evidence="2 3">2-2</strain>
    </source>
</reference>
<dbReference type="Gene3D" id="3.10.180.10">
    <property type="entry name" value="2,3-Dihydroxybiphenyl 1,2-Dioxygenase, domain 1"/>
    <property type="match status" value="1"/>
</dbReference>
<dbReference type="Pfam" id="PF00903">
    <property type="entry name" value="Glyoxalase"/>
    <property type="match status" value="1"/>
</dbReference>
<proteinExistence type="predicted"/>
<dbReference type="SUPFAM" id="SSF54593">
    <property type="entry name" value="Glyoxalase/Bleomycin resistance protein/Dihydroxybiphenyl dioxygenase"/>
    <property type="match status" value="1"/>
</dbReference>
<dbReference type="InterPro" id="IPR004360">
    <property type="entry name" value="Glyas_Fos-R_dOase_dom"/>
</dbReference>
<feature type="domain" description="VOC" evidence="1">
    <location>
        <begin position="23"/>
        <end position="156"/>
    </location>
</feature>
<name>A0ABY8XJN8_9PSEU</name>
<gene>
    <name evidence="2" type="ORF">QP939_44555</name>
</gene>
<dbReference type="InterPro" id="IPR029068">
    <property type="entry name" value="Glyas_Bleomycin-R_OHBP_Dase"/>
</dbReference>
<protein>
    <submittedName>
        <fullName evidence="2">VOC family protein</fullName>
    </submittedName>
</protein>
<keyword evidence="3" id="KW-1185">Reference proteome</keyword>
<dbReference type="InterPro" id="IPR037523">
    <property type="entry name" value="VOC_core"/>
</dbReference>
<sequence>MYAGAVTPEVGAVPSIYVPRPFRLEVVTLPVSDVDRAARFYAEQLGFALDVDYRPNAAFRVVQLTPPGSAASIQLGVGLTDAEPGSARGGYLVVDDIVAAHRELAERGVAVGAVRHKKSADWQGDFAPGVDPDRRDYASFFDFADPDGNTWVVQERGHQAPVVDAS</sequence>
<organism evidence="2 3">
    <name type="scientific">Amycolatopsis nalaikhensis</name>
    <dbReference type="NCBI Taxonomy" id="715472"/>
    <lineage>
        <taxon>Bacteria</taxon>
        <taxon>Bacillati</taxon>
        <taxon>Actinomycetota</taxon>
        <taxon>Actinomycetes</taxon>
        <taxon>Pseudonocardiales</taxon>
        <taxon>Pseudonocardiaceae</taxon>
        <taxon>Amycolatopsis</taxon>
    </lineage>
</organism>
<dbReference type="PROSITE" id="PS51819">
    <property type="entry name" value="VOC"/>
    <property type="match status" value="1"/>
</dbReference>
<dbReference type="Proteomes" id="UP001227101">
    <property type="component" value="Chromosome"/>
</dbReference>
<dbReference type="RefSeq" id="WP_285452869.1">
    <property type="nucleotide sequence ID" value="NZ_CP127173.1"/>
</dbReference>
<evidence type="ECO:0000313" key="3">
    <source>
        <dbReference type="Proteomes" id="UP001227101"/>
    </source>
</evidence>